<dbReference type="EMBL" id="JBIUVY010000002">
    <property type="protein sequence ID" value="MFJ2285283.1"/>
    <property type="molecule type" value="Genomic_DNA"/>
</dbReference>
<dbReference type="RefSeq" id="WP_401284566.1">
    <property type="nucleotide sequence ID" value="NZ_JBIUVY010000002.1"/>
</dbReference>
<proteinExistence type="predicted"/>
<accession>A0ABW8DF24</accession>
<reference evidence="1 2" key="1">
    <citation type="submission" date="2024-10" db="EMBL/GenBank/DDBJ databases">
        <title>The Natural Products Discovery Center: Release of the First 8490 Sequenced Strains for Exploring Actinobacteria Biosynthetic Diversity.</title>
        <authorList>
            <person name="Kalkreuter E."/>
            <person name="Kautsar S.A."/>
            <person name="Yang D."/>
            <person name="Bader C.D."/>
            <person name="Teijaro C.N."/>
            <person name="Fluegel L."/>
            <person name="Davis C.M."/>
            <person name="Simpson J.R."/>
            <person name="Lauterbach L."/>
            <person name="Steele A.D."/>
            <person name="Gui C."/>
            <person name="Meng S."/>
            <person name="Li G."/>
            <person name="Viehrig K."/>
            <person name="Ye F."/>
            <person name="Su P."/>
            <person name="Kiefer A.F."/>
            <person name="Nichols A."/>
            <person name="Cepeda A.J."/>
            <person name="Yan W."/>
            <person name="Fan B."/>
            <person name="Jiang Y."/>
            <person name="Adhikari A."/>
            <person name="Zheng C.-J."/>
            <person name="Schuster L."/>
            <person name="Cowan T.M."/>
            <person name="Smanski M.J."/>
            <person name="Chevrette M.G."/>
            <person name="De Carvalho L.P.S."/>
            <person name="Shen B."/>
        </authorList>
    </citation>
    <scope>NUCLEOTIDE SEQUENCE [LARGE SCALE GENOMIC DNA]</scope>
    <source>
        <strain evidence="1 2">NPDC087689</strain>
    </source>
</reference>
<comment type="caution">
    <text evidence="1">The sequence shown here is derived from an EMBL/GenBank/DDBJ whole genome shotgun (WGS) entry which is preliminary data.</text>
</comment>
<dbReference type="Proteomes" id="UP001617296">
    <property type="component" value="Unassembled WGS sequence"/>
</dbReference>
<name>A0ABW8DF24_9PSED</name>
<sequence>MFDERQRLKRHLQTLSQATHPCAFAYSYARIRRLVRLGGGFYCGAVADESAIGFDRPPNIKARQRSARVQALSEIM</sequence>
<gene>
    <name evidence="1" type="ORF">ACIOUF_02755</name>
</gene>
<evidence type="ECO:0000313" key="2">
    <source>
        <dbReference type="Proteomes" id="UP001617296"/>
    </source>
</evidence>
<organism evidence="1 2">
    <name type="scientific">Pseudomonas iridis</name>
    <dbReference type="NCBI Taxonomy" id="2710587"/>
    <lineage>
        <taxon>Bacteria</taxon>
        <taxon>Pseudomonadati</taxon>
        <taxon>Pseudomonadota</taxon>
        <taxon>Gammaproteobacteria</taxon>
        <taxon>Pseudomonadales</taxon>
        <taxon>Pseudomonadaceae</taxon>
        <taxon>Pseudomonas</taxon>
    </lineage>
</organism>
<keyword evidence="2" id="KW-1185">Reference proteome</keyword>
<feature type="non-terminal residue" evidence="1">
    <location>
        <position position="76"/>
    </location>
</feature>
<protein>
    <submittedName>
        <fullName evidence="1">Uncharacterized protein</fullName>
    </submittedName>
</protein>
<evidence type="ECO:0000313" key="1">
    <source>
        <dbReference type="EMBL" id="MFJ2285283.1"/>
    </source>
</evidence>